<gene>
    <name evidence="4" type="primary">ydcP_1</name>
    <name evidence="4" type="ORF">SDC9_24913</name>
</gene>
<evidence type="ECO:0000256" key="1">
    <source>
        <dbReference type="ARBA" id="ARBA00022670"/>
    </source>
</evidence>
<evidence type="ECO:0000313" key="4">
    <source>
        <dbReference type="EMBL" id="MPL79039.1"/>
    </source>
</evidence>
<dbReference type="AlphaFoldDB" id="A0A644UJP7"/>
<comment type="similarity">
    <text evidence="3">Belongs to the peptidase U32 family.</text>
</comment>
<dbReference type="EMBL" id="VSSQ01000122">
    <property type="protein sequence ID" value="MPL79039.1"/>
    <property type="molecule type" value="Genomic_DNA"/>
</dbReference>
<evidence type="ECO:0000256" key="2">
    <source>
        <dbReference type="ARBA" id="ARBA00022801"/>
    </source>
</evidence>
<keyword evidence="2 4" id="KW-0378">Hydrolase</keyword>
<evidence type="ECO:0000256" key="3">
    <source>
        <dbReference type="ARBA" id="ARBA00038374"/>
    </source>
</evidence>
<accession>A0A644UJP7</accession>
<dbReference type="GO" id="GO:0008233">
    <property type="term" value="F:peptidase activity"/>
    <property type="evidence" value="ECO:0007669"/>
    <property type="project" value="UniProtKB-KW"/>
</dbReference>
<dbReference type="GO" id="GO:0006508">
    <property type="term" value="P:proteolysis"/>
    <property type="evidence" value="ECO:0007669"/>
    <property type="project" value="UniProtKB-KW"/>
</dbReference>
<dbReference type="PANTHER" id="PTHR30217">
    <property type="entry name" value="PEPTIDASE U32 FAMILY"/>
    <property type="match status" value="1"/>
</dbReference>
<dbReference type="PROSITE" id="PS01276">
    <property type="entry name" value="PEPTIDASE_U32"/>
    <property type="match status" value="1"/>
</dbReference>
<protein>
    <submittedName>
        <fullName evidence="4">Putative protease YdcP</fullName>
        <ecNumber evidence="4">3.4.-.-</ecNumber>
    </submittedName>
</protein>
<dbReference type="InterPro" id="IPR001539">
    <property type="entry name" value="Peptidase_U32"/>
</dbReference>
<keyword evidence="1 4" id="KW-0645">Protease</keyword>
<sequence length="416" mass="46331">MSPAGSFDALMTAIQGGAGSVYFGAGQLNMRARSSSNFSPDDIRRITEICREHGVKSYLTLNTIIYDEELSLMREMVDLAKDSDVSAIIASDLSVLEYARSRGVEIHISTQCNITNIEAVKFYAKYADVMVLARELNIGQMEGITRAIREKRITGPKGELVQIEVFVHGALCMAVSGKCYISLDNFNSSANRGACMQPCRRAYHVKDVDNQIELEVDNKYIMSPKDLMTLPILDRLLDAGVTVLKIEGRGRSAEYVKTVTRTYHEAVEAWKNRQYTRDKVEKWTAEVNKVYNRGFWSGYYLGEKTGEWSERYGSQATQKKVYIGKVVNFFAKLNVAEIKIETHSLSAGDSFLVIGPTTGAYEGRADEIRVELKPVGQAVKGDHCSVAVSGTLRRGDKVYLVVDAGHPLFQVQTEKL</sequence>
<reference evidence="4" key="1">
    <citation type="submission" date="2019-08" db="EMBL/GenBank/DDBJ databases">
        <authorList>
            <person name="Kucharzyk K."/>
            <person name="Murdoch R.W."/>
            <person name="Higgins S."/>
            <person name="Loffler F."/>
        </authorList>
    </citation>
    <scope>NUCLEOTIDE SEQUENCE</scope>
</reference>
<dbReference type="PANTHER" id="PTHR30217:SF6">
    <property type="entry name" value="TRNA HYDROXYLATION PROTEIN P"/>
    <property type="match status" value="1"/>
</dbReference>
<dbReference type="InterPro" id="IPR051454">
    <property type="entry name" value="RNA/ubiquinone_mod_enzymes"/>
</dbReference>
<dbReference type="EC" id="3.4.-.-" evidence="4"/>
<organism evidence="4">
    <name type="scientific">bioreactor metagenome</name>
    <dbReference type="NCBI Taxonomy" id="1076179"/>
    <lineage>
        <taxon>unclassified sequences</taxon>
        <taxon>metagenomes</taxon>
        <taxon>ecological metagenomes</taxon>
    </lineage>
</organism>
<proteinExistence type="inferred from homology"/>
<comment type="caution">
    <text evidence="4">The sequence shown here is derived from an EMBL/GenBank/DDBJ whole genome shotgun (WGS) entry which is preliminary data.</text>
</comment>
<name>A0A644UJP7_9ZZZZ</name>
<dbReference type="Pfam" id="PF01136">
    <property type="entry name" value="Peptidase_U32"/>
    <property type="match status" value="1"/>
</dbReference>